<evidence type="ECO:0000313" key="1">
    <source>
        <dbReference type="EMBL" id="EMD00558.1"/>
    </source>
</evidence>
<dbReference type="Proteomes" id="UP000011761">
    <property type="component" value="Unassembled WGS sequence"/>
</dbReference>
<dbReference type="GeneID" id="19109454"/>
<dbReference type="EMBL" id="KB445550">
    <property type="protein sequence ID" value="EMD00558.1"/>
    <property type="molecule type" value="Genomic_DNA"/>
</dbReference>
<dbReference type="HOGENOM" id="CLU_2704433_0_0_1"/>
<accession>M2M0N3</accession>
<organism evidence="1 2">
    <name type="scientific">Baudoinia panamericana (strain UAMH 10762)</name>
    <name type="common">Angels' share fungus</name>
    <name type="synonym">Baudoinia compniacensis (strain UAMH 10762)</name>
    <dbReference type="NCBI Taxonomy" id="717646"/>
    <lineage>
        <taxon>Eukaryota</taxon>
        <taxon>Fungi</taxon>
        <taxon>Dikarya</taxon>
        <taxon>Ascomycota</taxon>
        <taxon>Pezizomycotina</taxon>
        <taxon>Dothideomycetes</taxon>
        <taxon>Dothideomycetidae</taxon>
        <taxon>Mycosphaerellales</taxon>
        <taxon>Teratosphaeriaceae</taxon>
        <taxon>Baudoinia</taxon>
    </lineage>
</organism>
<dbReference type="RefSeq" id="XP_007671742.1">
    <property type="nucleotide sequence ID" value="XM_007673552.1"/>
</dbReference>
<keyword evidence="2" id="KW-1185">Reference proteome</keyword>
<dbReference type="KEGG" id="bcom:BAUCODRAFT_173695"/>
<reference evidence="1 2" key="1">
    <citation type="journal article" date="2012" name="PLoS Pathog.">
        <title>Diverse lifestyles and strategies of plant pathogenesis encoded in the genomes of eighteen Dothideomycetes fungi.</title>
        <authorList>
            <person name="Ohm R.A."/>
            <person name="Feau N."/>
            <person name="Henrissat B."/>
            <person name="Schoch C.L."/>
            <person name="Horwitz B.A."/>
            <person name="Barry K.W."/>
            <person name="Condon B.J."/>
            <person name="Copeland A.C."/>
            <person name="Dhillon B."/>
            <person name="Glaser F."/>
            <person name="Hesse C.N."/>
            <person name="Kosti I."/>
            <person name="LaButti K."/>
            <person name="Lindquist E.A."/>
            <person name="Lucas S."/>
            <person name="Salamov A.A."/>
            <person name="Bradshaw R.E."/>
            <person name="Ciuffetti L."/>
            <person name="Hamelin R.C."/>
            <person name="Kema G.H.J."/>
            <person name="Lawrence C."/>
            <person name="Scott J.A."/>
            <person name="Spatafora J.W."/>
            <person name="Turgeon B.G."/>
            <person name="de Wit P.J.G.M."/>
            <person name="Zhong S."/>
            <person name="Goodwin S.B."/>
            <person name="Grigoriev I.V."/>
        </authorList>
    </citation>
    <scope>NUCLEOTIDE SEQUENCE [LARGE SCALE GENOMIC DNA]</scope>
    <source>
        <strain evidence="1 2">UAMH 10762</strain>
    </source>
</reference>
<gene>
    <name evidence="1" type="ORF">BAUCODRAFT_173695</name>
</gene>
<sequence>MTYCYVDKTLSRSLCMDEDLCSSSLVARNTLHHFSGPPQTAFIIGDSFMSNLECLCKSLEHRSRRPATARQPQ</sequence>
<evidence type="ECO:0000313" key="2">
    <source>
        <dbReference type="Proteomes" id="UP000011761"/>
    </source>
</evidence>
<name>M2M0N3_BAUPA</name>
<protein>
    <submittedName>
        <fullName evidence="1">Uncharacterized protein</fullName>
    </submittedName>
</protein>
<proteinExistence type="predicted"/>
<dbReference type="AlphaFoldDB" id="M2M0N3"/>